<name>A0AAE1DHV0_9GAST</name>
<dbReference type="EMBL" id="JAWDGP010003772">
    <property type="protein sequence ID" value="KAK3771092.1"/>
    <property type="molecule type" value="Genomic_DNA"/>
</dbReference>
<accession>A0AAE1DHV0</accession>
<proteinExistence type="predicted"/>
<evidence type="ECO:0000313" key="3">
    <source>
        <dbReference type="Proteomes" id="UP001283361"/>
    </source>
</evidence>
<keyword evidence="3" id="KW-1185">Reference proteome</keyword>
<protein>
    <submittedName>
        <fullName evidence="2">Uncharacterized protein</fullName>
    </submittedName>
</protein>
<dbReference type="Proteomes" id="UP001283361">
    <property type="component" value="Unassembled WGS sequence"/>
</dbReference>
<gene>
    <name evidence="2" type="ORF">RRG08_007284</name>
</gene>
<feature type="compositionally biased region" description="Polar residues" evidence="1">
    <location>
        <begin position="11"/>
        <end position="27"/>
    </location>
</feature>
<dbReference type="AlphaFoldDB" id="A0AAE1DHV0"/>
<feature type="region of interest" description="Disordered" evidence="1">
    <location>
        <begin position="1"/>
        <end position="33"/>
    </location>
</feature>
<evidence type="ECO:0000313" key="2">
    <source>
        <dbReference type="EMBL" id="KAK3771092.1"/>
    </source>
</evidence>
<comment type="caution">
    <text evidence="2">The sequence shown here is derived from an EMBL/GenBank/DDBJ whole genome shotgun (WGS) entry which is preliminary data.</text>
</comment>
<reference evidence="2" key="1">
    <citation type="journal article" date="2023" name="G3 (Bethesda)">
        <title>A reference genome for the long-term kleptoplast-retaining sea slug Elysia crispata morphotype clarki.</title>
        <authorList>
            <person name="Eastman K.E."/>
            <person name="Pendleton A.L."/>
            <person name="Shaikh M.A."/>
            <person name="Suttiyut T."/>
            <person name="Ogas R."/>
            <person name="Tomko P."/>
            <person name="Gavelis G."/>
            <person name="Widhalm J.R."/>
            <person name="Wisecaver J.H."/>
        </authorList>
    </citation>
    <scope>NUCLEOTIDE SEQUENCE</scope>
    <source>
        <strain evidence="2">ECLA1</strain>
    </source>
</reference>
<feature type="non-terminal residue" evidence="2">
    <location>
        <position position="1"/>
    </location>
</feature>
<organism evidence="2 3">
    <name type="scientific">Elysia crispata</name>
    <name type="common">lettuce slug</name>
    <dbReference type="NCBI Taxonomy" id="231223"/>
    <lineage>
        <taxon>Eukaryota</taxon>
        <taxon>Metazoa</taxon>
        <taxon>Spiralia</taxon>
        <taxon>Lophotrochozoa</taxon>
        <taxon>Mollusca</taxon>
        <taxon>Gastropoda</taxon>
        <taxon>Heterobranchia</taxon>
        <taxon>Euthyneura</taxon>
        <taxon>Panpulmonata</taxon>
        <taxon>Sacoglossa</taxon>
        <taxon>Placobranchoidea</taxon>
        <taxon>Plakobranchidae</taxon>
        <taxon>Elysia</taxon>
    </lineage>
</organism>
<evidence type="ECO:0000256" key="1">
    <source>
        <dbReference type="SAM" id="MobiDB-lite"/>
    </source>
</evidence>
<sequence length="99" mass="10562">ELLSAKPFVISSGTGPSHQPARSSATGPMSVGVAVPGRPENALKILYKLPKWRSQFCPRLIRGAGLNKSFSWFSGSFRSGNAAPHAAKREMVTVNVHAC</sequence>